<gene>
    <name evidence="3" type="primary">LOC108680426</name>
</gene>
<keyword evidence="2" id="KW-1185">Reference proteome</keyword>
<proteinExistence type="predicted"/>
<dbReference type="GeneID" id="108680426"/>
<evidence type="ECO:0000313" key="2">
    <source>
        <dbReference type="Proteomes" id="UP000694843"/>
    </source>
</evidence>
<dbReference type="AlphaFoldDB" id="A0A8B7PF25"/>
<feature type="compositionally biased region" description="Polar residues" evidence="1">
    <location>
        <begin position="45"/>
        <end position="61"/>
    </location>
</feature>
<feature type="region of interest" description="Disordered" evidence="1">
    <location>
        <begin position="1"/>
        <end position="61"/>
    </location>
</feature>
<protein>
    <submittedName>
        <fullName evidence="3">Uncharacterized protein LOC108680426</fullName>
    </submittedName>
</protein>
<name>A0A8B7PF25_HYAAZ</name>
<dbReference type="Proteomes" id="UP000694843">
    <property type="component" value="Unplaced"/>
</dbReference>
<dbReference type="RefSeq" id="XP_018024728.1">
    <property type="nucleotide sequence ID" value="XM_018169239.2"/>
</dbReference>
<accession>A0A8B7PF25</accession>
<evidence type="ECO:0000256" key="1">
    <source>
        <dbReference type="SAM" id="MobiDB-lite"/>
    </source>
</evidence>
<reference evidence="3" key="1">
    <citation type="submission" date="2025-08" db="UniProtKB">
        <authorList>
            <consortium name="RefSeq"/>
        </authorList>
    </citation>
    <scope>IDENTIFICATION</scope>
    <source>
        <tissue evidence="3">Whole organism</tissue>
    </source>
</reference>
<organism evidence="2 3">
    <name type="scientific">Hyalella azteca</name>
    <name type="common">Amphipod</name>
    <dbReference type="NCBI Taxonomy" id="294128"/>
    <lineage>
        <taxon>Eukaryota</taxon>
        <taxon>Metazoa</taxon>
        <taxon>Ecdysozoa</taxon>
        <taxon>Arthropoda</taxon>
        <taxon>Crustacea</taxon>
        <taxon>Multicrustacea</taxon>
        <taxon>Malacostraca</taxon>
        <taxon>Eumalacostraca</taxon>
        <taxon>Peracarida</taxon>
        <taxon>Amphipoda</taxon>
        <taxon>Senticaudata</taxon>
        <taxon>Talitrida</taxon>
        <taxon>Talitroidea</taxon>
        <taxon>Hyalellidae</taxon>
        <taxon>Hyalella</taxon>
    </lineage>
</organism>
<sequence>MAASTSPTDAKLSSEATGDQTATNSIGATAELAGPLGLEKLPSVLPSSENKGSSAAKNAETAKTLQFLPGISPVNQNPGGKMSFDTRDFDERGRRGSETASVSEVHLDCGLDKRHSSGRVSLNSELENADGELRKHSSESVVSIVSTVSGDGLISTDFGYNGDDPKHAPCRTLCDDLMHHSDMDEFFRSYDDESSLVNVASSRDSLASTSSAPLRTLPTLTSLANDRKQADIKQNFSDGTRRFSVPTDDICGNKLNTKMPATNSIVFPIISDDVNSQKSIPNIPDADIIRGVSSPVETSSSSEKTCIVSIPPITHPVPGCTVSKEDLEPNRIVEQRNHTKVVRSAPFLVPPPRFSVDDDEEDHVWIEVADTSCYFECPELLQSFRSLKPRLSYR</sequence>
<feature type="compositionally biased region" description="Polar residues" evidence="1">
    <location>
        <begin position="14"/>
        <end position="27"/>
    </location>
</feature>
<dbReference type="KEGG" id="hazt:108680426"/>
<evidence type="ECO:0000313" key="3">
    <source>
        <dbReference type="RefSeq" id="XP_018024728.1"/>
    </source>
</evidence>